<evidence type="ECO:0000313" key="2">
    <source>
        <dbReference type="Proteomes" id="UP001152798"/>
    </source>
</evidence>
<protein>
    <submittedName>
        <fullName evidence="1">Uncharacterized protein</fullName>
    </submittedName>
</protein>
<name>A0A9P0MJX8_NEZVI</name>
<gene>
    <name evidence="1" type="ORF">NEZAVI_LOCUS7064</name>
</gene>
<accession>A0A9P0MJX8</accession>
<evidence type="ECO:0000313" key="1">
    <source>
        <dbReference type="EMBL" id="CAH1397164.1"/>
    </source>
</evidence>
<proteinExistence type="predicted"/>
<reference evidence="1" key="1">
    <citation type="submission" date="2022-01" db="EMBL/GenBank/DDBJ databases">
        <authorList>
            <person name="King R."/>
        </authorList>
    </citation>
    <scope>NUCLEOTIDE SEQUENCE</scope>
</reference>
<keyword evidence="2" id="KW-1185">Reference proteome</keyword>
<organism evidence="1 2">
    <name type="scientific">Nezara viridula</name>
    <name type="common">Southern green stink bug</name>
    <name type="synonym">Cimex viridulus</name>
    <dbReference type="NCBI Taxonomy" id="85310"/>
    <lineage>
        <taxon>Eukaryota</taxon>
        <taxon>Metazoa</taxon>
        <taxon>Ecdysozoa</taxon>
        <taxon>Arthropoda</taxon>
        <taxon>Hexapoda</taxon>
        <taxon>Insecta</taxon>
        <taxon>Pterygota</taxon>
        <taxon>Neoptera</taxon>
        <taxon>Paraneoptera</taxon>
        <taxon>Hemiptera</taxon>
        <taxon>Heteroptera</taxon>
        <taxon>Panheteroptera</taxon>
        <taxon>Pentatomomorpha</taxon>
        <taxon>Pentatomoidea</taxon>
        <taxon>Pentatomidae</taxon>
        <taxon>Pentatominae</taxon>
        <taxon>Nezara</taxon>
    </lineage>
</organism>
<dbReference type="AlphaFoldDB" id="A0A9P0MJX8"/>
<dbReference type="Proteomes" id="UP001152798">
    <property type="component" value="Chromosome 3"/>
</dbReference>
<sequence length="93" mass="10270">MIIFPIGNDLVQRGKYQDHIRSSSVSQTSNPDGMVVYGTTSETNSMNNGATYKEESYNEDQLVILWQKAKGRDPLRLNQVCCKGTATGRKGGL</sequence>
<dbReference type="EMBL" id="OV725079">
    <property type="protein sequence ID" value="CAH1397164.1"/>
    <property type="molecule type" value="Genomic_DNA"/>
</dbReference>